<dbReference type="Gene3D" id="2.60.470.10">
    <property type="entry name" value="Acid-sensing ion channels like domains"/>
    <property type="match status" value="1"/>
</dbReference>
<keyword evidence="5 13" id="KW-1133">Transmembrane helix</keyword>
<evidence type="ECO:0000256" key="12">
    <source>
        <dbReference type="SAM" id="MobiDB-lite"/>
    </source>
</evidence>
<keyword evidence="15" id="KW-1185">Reference proteome</keyword>
<evidence type="ECO:0000256" key="10">
    <source>
        <dbReference type="ARBA" id="ARBA00023303"/>
    </source>
</evidence>
<comment type="similarity">
    <text evidence="11">Belongs to the amiloride-sensitive sodium channel (TC 1.A.6) family.</text>
</comment>
<dbReference type="GO" id="GO:0015280">
    <property type="term" value="F:ligand-gated sodium channel activity"/>
    <property type="evidence" value="ECO:0007669"/>
    <property type="project" value="TreeGrafter"/>
</dbReference>
<dbReference type="Pfam" id="PF00858">
    <property type="entry name" value="ASC"/>
    <property type="match status" value="1"/>
</dbReference>
<feature type="compositionally biased region" description="Basic and acidic residues" evidence="12">
    <location>
        <begin position="49"/>
        <end position="64"/>
    </location>
</feature>
<comment type="subcellular location">
    <subcellularLocation>
        <location evidence="1">Membrane</location>
        <topology evidence="1">Multi-pass membrane protein</topology>
    </subcellularLocation>
</comment>
<dbReference type="PANTHER" id="PTHR11690:SF248">
    <property type="entry name" value="PICKPOCKET 17, ISOFORM A"/>
    <property type="match status" value="1"/>
</dbReference>
<dbReference type="PANTHER" id="PTHR11690">
    <property type="entry name" value="AMILORIDE-SENSITIVE SODIUM CHANNEL-RELATED"/>
    <property type="match status" value="1"/>
</dbReference>
<gene>
    <name evidence="14" type="ORF">DGYR_LOCUS2535</name>
</gene>
<evidence type="ECO:0000256" key="1">
    <source>
        <dbReference type="ARBA" id="ARBA00004141"/>
    </source>
</evidence>
<evidence type="ECO:0000256" key="7">
    <source>
        <dbReference type="ARBA" id="ARBA00023065"/>
    </source>
</evidence>
<dbReference type="PRINTS" id="PR01078">
    <property type="entry name" value="AMINACHANNEL"/>
</dbReference>
<dbReference type="GO" id="GO:0005886">
    <property type="term" value="C:plasma membrane"/>
    <property type="evidence" value="ECO:0007669"/>
    <property type="project" value="TreeGrafter"/>
</dbReference>
<evidence type="ECO:0000256" key="13">
    <source>
        <dbReference type="SAM" id="Phobius"/>
    </source>
</evidence>
<keyword evidence="9 11" id="KW-0739">Sodium transport</keyword>
<feature type="region of interest" description="Disordered" evidence="12">
    <location>
        <begin position="245"/>
        <end position="287"/>
    </location>
</feature>
<evidence type="ECO:0000256" key="3">
    <source>
        <dbReference type="ARBA" id="ARBA00022461"/>
    </source>
</evidence>
<evidence type="ECO:0000256" key="2">
    <source>
        <dbReference type="ARBA" id="ARBA00022448"/>
    </source>
</evidence>
<keyword evidence="6" id="KW-0915">Sodium</keyword>
<keyword evidence="4 11" id="KW-0812">Transmembrane</keyword>
<accession>A0A7I8VD34</accession>
<feature type="region of interest" description="Disordered" evidence="12">
    <location>
        <begin position="37"/>
        <end position="64"/>
    </location>
</feature>
<evidence type="ECO:0000256" key="9">
    <source>
        <dbReference type="ARBA" id="ARBA00023201"/>
    </source>
</evidence>
<dbReference type="AlphaFoldDB" id="A0A7I8VD34"/>
<dbReference type="OrthoDB" id="6021021at2759"/>
<proteinExistence type="inferred from homology"/>
<comment type="caution">
    <text evidence="14">The sequence shown here is derived from an EMBL/GenBank/DDBJ whole genome shotgun (WGS) entry which is preliminary data.</text>
</comment>
<feature type="region of interest" description="Disordered" evidence="12">
    <location>
        <begin position="179"/>
        <end position="214"/>
    </location>
</feature>
<feature type="compositionally biased region" description="Polar residues" evidence="12">
    <location>
        <begin position="251"/>
        <end position="287"/>
    </location>
</feature>
<protein>
    <submittedName>
        <fullName evidence="14">DgyrCDS2734</fullName>
    </submittedName>
</protein>
<dbReference type="EMBL" id="CAJFCJ010000004">
    <property type="protein sequence ID" value="CAD5113570.1"/>
    <property type="molecule type" value="Genomic_DNA"/>
</dbReference>
<dbReference type="Proteomes" id="UP000549394">
    <property type="component" value="Unassembled WGS sequence"/>
</dbReference>
<feature type="transmembrane region" description="Helical" evidence="13">
    <location>
        <begin position="658"/>
        <end position="687"/>
    </location>
</feature>
<keyword evidence="7 11" id="KW-0406">Ion transport</keyword>
<evidence type="ECO:0000313" key="14">
    <source>
        <dbReference type="EMBL" id="CAD5113570.1"/>
    </source>
</evidence>
<keyword evidence="10 11" id="KW-0407">Ion channel</keyword>
<feature type="compositionally biased region" description="Basic and acidic residues" evidence="12">
    <location>
        <begin position="196"/>
        <end position="208"/>
    </location>
</feature>
<organism evidence="14 15">
    <name type="scientific">Dimorphilus gyrociliatus</name>
    <dbReference type="NCBI Taxonomy" id="2664684"/>
    <lineage>
        <taxon>Eukaryota</taxon>
        <taxon>Metazoa</taxon>
        <taxon>Spiralia</taxon>
        <taxon>Lophotrochozoa</taxon>
        <taxon>Annelida</taxon>
        <taxon>Polychaeta</taxon>
        <taxon>Polychaeta incertae sedis</taxon>
        <taxon>Dinophilidae</taxon>
        <taxon>Dimorphilus</taxon>
    </lineage>
</organism>
<evidence type="ECO:0000256" key="6">
    <source>
        <dbReference type="ARBA" id="ARBA00023053"/>
    </source>
</evidence>
<sequence length="699" mass="80238">MNSKTSDYEYNNPYFHHRYDHMIMRNSLDLQSWPTTEKLQENGDGQASLEEKQDKSNELPEQKSHEKDIRLGDIFASFANHTSMHAIPYILRAKTLVARVLWTVVFLAGSGVMIWHLVTLTQKYLDYNINSRLTIKYENLIIPSVTVCNNNPFRNSLLTEDNVPRDFLMFVESRKYDTSYQTDKGNNKSKRRKKREIPIQRNLHERKPPRTSQTYQDRIYQDSIIATRNIPKTSPSVSLLDEIGDNGGKANETTKLPSFTTKSSTISDDTHSSQINSSNDTTNNHYNSNFSTETVTFEVTTNKATTAENYTDVYNPSIISLEQFTENDKSFFGSGNISEAYRREEEYASNLRNLTVKQRITIGHDIKSLVVDCSVNGIECSEKNFSSHLSKSFGNCFTFNDFKSGQPPLQIRGSGTTYGLNLLIYIERNEYVEGLHKGEGATFDIHPFGTKSNVLDHGQSLNPGMEAYVSIQMKELTRYKGHSHSCFKKDNYKDLGYKYTQTTCNSICLDQLIAEKCNCYRPENIENYNYEQTTKPSCAFDYNLENCQKQLKKKVLNGALNCSCEAACHSIDYDLELSSSNFPPVGLWYELVNKVCQRNPIGCEYLKKEGKDISKREKILRENFIRLRLYFKDLNNQFIEENLEYDTSQFLSDFGGLIGLWIGMSVITIIEIGDLLMALITFTVASLKRDNYLWRRSSN</sequence>
<evidence type="ECO:0000313" key="15">
    <source>
        <dbReference type="Proteomes" id="UP000549394"/>
    </source>
</evidence>
<evidence type="ECO:0000256" key="4">
    <source>
        <dbReference type="ARBA" id="ARBA00022692"/>
    </source>
</evidence>
<evidence type="ECO:0000256" key="5">
    <source>
        <dbReference type="ARBA" id="ARBA00022989"/>
    </source>
</evidence>
<dbReference type="InterPro" id="IPR001873">
    <property type="entry name" value="ENaC"/>
</dbReference>
<keyword evidence="2 11" id="KW-0813">Transport</keyword>
<keyword evidence="3 11" id="KW-0894">Sodium channel</keyword>
<evidence type="ECO:0000256" key="8">
    <source>
        <dbReference type="ARBA" id="ARBA00023136"/>
    </source>
</evidence>
<evidence type="ECO:0000256" key="11">
    <source>
        <dbReference type="RuleBase" id="RU000679"/>
    </source>
</evidence>
<name>A0A7I8VD34_9ANNE</name>
<reference evidence="14 15" key="1">
    <citation type="submission" date="2020-08" db="EMBL/GenBank/DDBJ databases">
        <authorList>
            <person name="Hejnol A."/>
        </authorList>
    </citation>
    <scope>NUCLEOTIDE SEQUENCE [LARGE SCALE GENOMIC DNA]</scope>
</reference>
<feature type="transmembrane region" description="Helical" evidence="13">
    <location>
        <begin position="96"/>
        <end position="118"/>
    </location>
</feature>
<keyword evidence="8 13" id="KW-0472">Membrane</keyword>